<accession>A0A975MQS5</accession>
<dbReference type="Pfam" id="PF09694">
    <property type="entry name" value="Gcw_chp"/>
    <property type="match status" value="1"/>
</dbReference>
<evidence type="ECO:0000313" key="2">
    <source>
        <dbReference type="Proteomes" id="UP000676649"/>
    </source>
</evidence>
<proteinExistence type="predicted"/>
<dbReference type="RefSeq" id="WP_215584615.1">
    <property type="nucleotide sequence ID" value="NZ_CP073754.1"/>
</dbReference>
<protein>
    <submittedName>
        <fullName evidence="1">TorF family putative porin</fullName>
    </submittedName>
</protein>
<keyword evidence="2" id="KW-1185">Reference proteome</keyword>
<dbReference type="KEGG" id="mpad:KEF85_07500"/>
<sequence>MCLLCWATASADWHGDLSFRSEYVYRGYSKSRGNPVVQADLHYQAEAGWLLGSGVSQVSFDDHAYPGYSELEIKPYLGYNLALSADWRTELSVTGYFYNNKVFAHDADYAEFSAAVHYQDGLSARFFFAPDAYQRHAAVPGYELNYRRELLDNVQLSGGLGYSQATASLGQDYFYWNLGGSWFLMRNLALDIRYVDVHLADYPRTDYYQNEFYPRPLENQYLVSVTLGF</sequence>
<name>A0A975MQS5_9GAMM</name>
<organism evidence="1 2">
    <name type="scientific">Methylomonas paludis</name>
    <dbReference type="NCBI Taxonomy" id="1173101"/>
    <lineage>
        <taxon>Bacteria</taxon>
        <taxon>Pseudomonadati</taxon>
        <taxon>Pseudomonadota</taxon>
        <taxon>Gammaproteobacteria</taxon>
        <taxon>Methylococcales</taxon>
        <taxon>Methylococcaceae</taxon>
        <taxon>Methylomonas</taxon>
    </lineage>
</organism>
<dbReference type="InterPro" id="IPR010239">
    <property type="entry name" value="CHP02001"/>
</dbReference>
<reference evidence="1" key="1">
    <citation type="submission" date="2021-04" db="EMBL/GenBank/DDBJ databases">
        <title>Draft genome sequence data of methanotrophic Methylovulum sp. strain S1L and Methylomonas sp. strain S2AM isolated from boreal lake water columns.</title>
        <authorList>
            <person name="Rissanen A.J."/>
            <person name="Mangayil R."/>
            <person name="Svenning M.M."/>
            <person name="Khanongnuch R."/>
        </authorList>
    </citation>
    <scope>NUCLEOTIDE SEQUENCE</scope>
    <source>
        <strain evidence="1">S2AM</strain>
    </source>
</reference>
<dbReference type="EMBL" id="CP073754">
    <property type="protein sequence ID" value="QWF72282.1"/>
    <property type="molecule type" value="Genomic_DNA"/>
</dbReference>
<dbReference type="NCBIfam" id="TIGR02001">
    <property type="entry name" value="gcw_chp"/>
    <property type="match status" value="1"/>
</dbReference>
<gene>
    <name evidence="1" type="ORF">KEF85_07500</name>
</gene>
<dbReference type="AlphaFoldDB" id="A0A975MQS5"/>
<evidence type="ECO:0000313" key="1">
    <source>
        <dbReference type="EMBL" id="QWF72282.1"/>
    </source>
</evidence>
<dbReference type="Proteomes" id="UP000676649">
    <property type="component" value="Chromosome"/>
</dbReference>